<keyword evidence="11" id="KW-1185">Reference proteome</keyword>
<dbReference type="InterPro" id="IPR025660">
    <property type="entry name" value="Pept_his_AS"/>
</dbReference>
<dbReference type="PROSITE" id="PS00139">
    <property type="entry name" value="THIOL_PROTEASE_CYS"/>
    <property type="match status" value="1"/>
</dbReference>
<feature type="chain" id="PRO_5042432286" description="Cathepsin L" evidence="7">
    <location>
        <begin position="20"/>
        <end position="333"/>
    </location>
</feature>
<keyword evidence="5" id="KW-0865">Zymogen</keyword>
<dbReference type="PANTHER" id="PTHR12411">
    <property type="entry name" value="CYSTEINE PROTEASE FAMILY C1-RELATED"/>
    <property type="match status" value="1"/>
</dbReference>
<keyword evidence="3" id="KW-0378">Hydrolase</keyword>
<evidence type="ECO:0000256" key="5">
    <source>
        <dbReference type="ARBA" id="ARBA00023145"/>
    </source>
</evidence>
<evidence type="ECO:0000256" key="3">
    <source>
        <dbReference type="ARBA" id="ARBA00022801"/>
    </source>
</evidence>
<organism evidence="10 11">
    <name type="scientific">Magallana gigas</name>
    <name type="common">Pacific oyster</name>
    <name type="synonym">Crassostrea gigas</name>
    <dbReference type="NCBI Taxonomy" id="29159"/>
    <lineage>
        <taxon>Eukaryota</taxon>
        <taxon>Metazoa</taxon>
        <taxon>Spiralia</taxon>
        <taxon>Lophotrochozoa</taxon>
        <taxon>Mollusca</taxon>
        <taxon>Bivalvia</taxon>
        <taxon>Autobranchia</taxon>
        <taxon>Pteriomorphia</taxon>
        <taxon>Ostreida</taxon>
        <taxon>Ostreoidea</taxon>
        <taxon>Ostreidae</taxon>
        <taxon>Magallana</taxon>
    </lineage>
</organism>
<dbReference type="PRINTS" id="PR00705">
    <property type="entry name" value="PAPAIN"/>
</dbReference>
<dbReference type="CDD" id="cd02248">
    <property type="entry name" value="Peptidase_C1A"/>
    <property type="match status" value="1"/>
</dbReference>
<evidence type="ECO:0000313" key="10">
    <source>
        <dbReference type="EnsemblMetazoa" id="G9705.1:cds"/>
    </source>
</evidence>
<evidence type="ECO:0008006" key="12">
    <source>
        <dbReference type="Google" id="ProtNLM"/>
    </source>
</evidence>
<dbReference type="InterPro" id="IPR039417">
    <property type="entry name" value="Peptidase_C1A_papain-like"/>
</dbReference>
<evidence type="ECO:0000256" key="7">
    <source>
        <dbReference type="SAM" id="SignalP"/>
    </source>
</evidence>
<evidence type="ECO:0000256" key="6">
    <source>
        <dbReference type="ARBA" id="ARBA00023157"/>
    </source>
</evidence>
<evidence type="ECO:0000256" key="1">
    <source>
        <dbReference type="ARBA" id="ARBA00008455"/>
    </source>
</evidence>
<evidence type="ECO:0000259" key="8">
    <source>
        <dbReference type="SMART" id="SM00645"/>
    </source>
</evidence>
<keyword evidence="6" id="KW-1015">Disulfide bond</keyword>
<comment type="similarity">
    <text evidence="1">Belongs to the peptidase C1 family.</text>
</comment>
<dbReference type="SUPFAM" id="SSF54001">
    <property type="entry name" value="Cysteine proteinases"/>
    <property type="match status" value="1"/>
</dbReference>
<dbReference type="EnsemblMetazoa" id="G9705.2">
    <property type="protein sequence ID" value="G9705.2:cds"/>
    <property type="gene ID" value="G9705"/>
</dbReference>
<evidence type="ECO:0000259" key="9">
    <source>
        <dbReference type="SMART" id="SM00848"/>
    </source>
</evidence>
<evidence type="ECO:0000256" key="2">
    <source>
        <dbReference type="ARBA" id="ARBA00022670"/>
    </source>
</evidence>
<dbReference type="OrthoDB" id="190265at2759"/>
<dbReference type="InterPro" id="IPR013201">
    <property type="entry name" value="Prot_inhib_I29"/>
</dbReference>
<protein>
    <recommendedName>
        <fullName evidence="12">Cathepsin L</fullName>
    </recommendedName>
</protein>
<dbReference type="InterPro" id="IPR025661">
    <property type="entry name" value="Pept_asp_AS"/>
</dbReference>
<dbReference type="Pfam" id="PF00112">
    <property type="entry name" value="Peptidase_C1"/>
    <property type="match status" value="1"/>
</dbReference>
<reference evidence="10" key="1">
    <citation type="submission" date="2022-08" db="UniProtKB">
        <authorList>
            <consortium name="EnsemblMetazoa"/>
        </authorList>
    </citation>
    <scope>IDENTIFICATION</scope>
    <source>
        <strain evidence="10">05x7-T-G4-1.051#20</strain>
    </source>
</reference>
<keyword evidence="4" id="KW-0788">Thiol protease</keyword>
<dbReference type="GO" id="GO:0008234">
    <property type="term" value="F:cysteine-type peptidase activity"/>
    <property type="evidence" value="ECO:0007669"/>
    <property type="project" value="UniProtKB-KW"/>
</dbReference>
<keyword evidence="2" id="KW-0645">Protease</keyword>
<dbReference type="GO" id="GO:0006508">
    <property type="term" value="P:proteolysis"/>
    <property type="evidence" value="ECO:0007669"/>
    <property type="project" value="UniProtKB-KW"/>
</dbReference>
<dbReference type="Pfam" id="PF08246">
    <property type="entry name" value="Inhibitor_I29"/>
    <property type="match status" value="1"/>
</dbReference>
<dbReference type="PROSITE" id="PS00639">
    <property type="entry name" value="THIOL_PROTEASE_HIS"/>
    <property type="match status" value="1"/>
</dbReference>
<feature type="domain" description="Peptidase C1A papain C-terminal" evidence="8">
    <location>
        <begin position="117"/>
        <end position="331"/>
    </location>
</feature>
<feature type="signal peptide" evidence="7">
    <location>
        <begin position="1"/>
        <end position="19"/>
    </location>
</feature>
<dbReference type="PROSITE" id="PS00640">
    <property type="entry name" value="THIOL_PROTEASE_ASN"/>
    <property type="match status" value="1"/>
</dbReference>
<dbReference type="InterPro" id="IPR013128">
    <property type="entry name" value="Peptidase_C1A"/>
</dbReference>
<dbReference type="InterPro" id="IPR000169">
    <property type="entry name" value="Pept_cys_AS"/>
</dbReference>
<evidence type="ECO:0000313" key="11">
    <source>
        <dbReference type="Proteomes" id="UP000005408"/>
    </source>
</evidence>
<evidence type="ECO:0000256" key="4">
    <source>
        <dbReference type="ARBA" id="ARBA00022807"/>
    </source>
</evidence>
<dbReference type="SMART" id="SM00848">
    <property type="entry name" value="Inhibitor_I29"/>
    <property type="match status" value="1"/>
</dbReference>
<dbReference type="OMA" id="LYKQEYR"/>
<name>A0A8W8P0D4_MAGGI</name>
<dbReference type="SMART" id="SM00645">
    <property type="entry name" value="Pept_C1"/>
    <property type="match status" value="1"/>
</dbReference>
<accession>A0A8W8P0D4</accession>
<dbReference type="AlphaFoldDB" id="A0A8W8P0D4"/>
<dbReference type="InterPro" id="IPR038765">
    <property type="entry name" value="Papain-like_cys_pep_sf"/>
</dbReference>
<sequence>MKILISYIYLAALILSSLARVPELDTEWALYKQEYRKQYLTADEETERRGIWEANLDYINQHNDEFQRGEHSYTLGLNEFADLSHEEFLHLYGGGIRPRDSVSSDPDTDIVVDTSGLPLEVDWRKEGWVGPIGNQFACGSCWAFTATGALEGQVRNKTGKLIVLSVQQMMDCSEKWGNHGCEGGLMDAAFKYIHDVGGIESNASYPYKPAEEKCKFNKSAVVAKVKGYKDLPKSEESLMVAVATVGPISAALDASHSSFQLYKSGVYDEPNCSSGQVDHSLVVVGYGLMDGKKYWIAKNSWGTSWGDKGYILLSKDKNNQCGIANTLSYPILE</sequence>
<dbReference type="Proteomes" id="UP000005408">
    <property type="component" value="Unassembled WGS sequence"/>
</dbReference>
<feature type="domain" description="Cathepsin propeptide inhibitor" evidence="9">
    <location>
        <begin position="28"/>
        <end position="88"/>
    </location>
</feature>
<dbReference type="InterPro" id="IPR000668">
    <property type="entry name" value="Peptidase_C1A_C"/>
</dbReference>
<dbReference type="FunFam" id="3.90.70.10:FF:000006">
    <property type="entry name" value="Cathepsin S"/>
    <property type="match status" value="1"/>
</dbReference>
<proteinExistence type="inferred from homology"/>
<keyword evidence="7" id="KW-0732">Signal</keyword>
<dbReference type="EnsemblMetazoa" id="G9705.1">
    <property type="protein sequence ID" value="G9705.1:cds"/>
    <property type="gene ID" value="G9705"/>
</dbReference>
<dbReference type="Gene3D" id="3.90.70.10">
    <property type="entry name" value="Cysteine proteinases"/>
    <property type="match status" value="1"/>
</dbReference>